<comment type="caution">
    <text evidence="2">The sequence shown here is derived from an EMBL/GenBank/DDBJ whole genome shotgun (WGS) entry which is preliminary data.</text>
</comment>
<name>A0A832ZFJ3_9EURY</name>
<dbReference type="InterPro" id="IPR007401">
    <property type="entry name" value="DUF454"/>
</dbReference>
<evidence type="ECO:0000313" key="2">
    <source>
        <dbReference type="EMBL" id="HIP88512.1"/>
    </source>
</evidence>
<feature type="transmembrane region" description="Helical" evidence="1">
    <location>
        <begin position="97"/>
        <end position="117"/>
    </location>
</feature>
<keyword evidence="1" id="KW-0472">Membrane</keyword>
<keyword evidence="1" id="KW-1133">Transmembrane helix</keyword>
<keyword evidence="1" id="KW-0812">Transmembrane</keyword>
<evidence type="ECO:0000256" key="1">
    <source>
        <dbReference type="SAM" id="Phobius"/>
    </source>
</evidence>
<reference evidence="2" key="1">
    <citation type="journal article" date="2020" name="ISME J.">
        <title>Gammaproteobacteria mediating utilization of methyl-, sulfur- and petroleum organic compounds in deep ocean hydrothermal plumes.</title>
        <authorList>
            <person name="Zhou Z."/>
            <person name="Liu Y."/>
            <person name="Pan J."/>
            <person name="Cron B.R."/>
            <person name="Toner B.M."/>
            <person name="Anantharaman K."/>
            <person name="Breier J.A."/>
            <person name="Dick G.J."/>
            <person name="Li M."/>
        </authorList>
    </citation>
    <scope>NUCLEOTIDE SEQUENCE</scope>
    <source>
        <strain evidence="2">SZUA-1476</strain>
    </source>
</reference>
<feature type="transmembrane region" description="Helical" evidence="1">
    <location>
        <begin position="20"/>
        <end position="38"/>
    </location>
</feature>
<dbReference type="Pfam" id="PF04304">
    <property type="entry name" value="DUF454"/>
    <property type="match status" value="1"/>
</dbReference>
<dbReference type="EMBL" id="DQUR01000026">
    <property type="protein sequence ID" value="HIP88512.1"/>
    <property type="molecule type" value="Genomic_DNA"/>
</dbReference>
<proteinExistence type="predicted"/>
<sequence length="155" mass="17783">MGSVKPIRNVGRENKWSSRLIRLLFVMIGTIFVGLAYIATLLPVVPQSPFLLIALACYSKGSERLENWLLNNRLFGRYLKNIREKGFFKEKIWKNKWFWGIVIAKVSILGIVLYHIFGIKGVIITLLIGTGKLALFLTSIYISERIWRTPISRGD</sequence>
<dbReference type="GO" id="GO:0005886">
    <property type="term" value="C:plasma membrane"/>
    <property type="evidence" value="ECO:0007669"/>
    <property type="project" value="TreeGrafter"/>
</dbReference>
<dbReference type="PANTHER" id="PTHR35813:SF1">
    <property type="entry name" value="INNER MEMBRANE PROTEIN YBAN"/>
    <property type="match status" value="1"/>
</dbReference>
<accession>A0A832ZFJ3</accession>
<organism evidence="2 3">
    <name type="scientific">Thermococcus paralvinellae</name>
    <dbReference type="NCBI Taxonomy" id="582419"/>
    <lineage>
        <taxon>Archaea</taxon>
        <taxon>Methanobacteriati</taxon>
        <taxon>Methanobacteriota</taxon>
        <taxon>Thermococci</taxon>
        <taxon>Thermococcales</taxon>
        <taxon>Thermococcaceae</taxon>
        <taxon>Thermococcus</taxon>
    </lineage>
</organism>
<gene>
    <name evidence="2" type="ORF">EYH24_00700</name>
</gene>
<dbReference type="PANTHER" id="PTHR35813">
    <property type="entry name" value="INNER MEMBRANE PROTEIN YBAN"/>
    <property type="match status" value="1"/>
</dbReference>
<dbReference type="AlphaFoldDB" id="A0A832ZFJ3"/>
<feature type="transmembrane region" description="Helical" evidence="1">
    <location>
        <begin position="123"/>
        <end position="143"/>
    </location>
</feature>
<evidence type="ECO:0000313" key="3">
    <source>
        <dbReference type="Proteomes" id="UP000653692"/>
    </source>
</evidence>
<protein>
    <submittedName>
        <fullName evidence="2">DUF454 domain-containing protein</fullName>
    </submittedName>
</protein>
<dbReference type="Proteomes" id="UP000653692">
    <property type="component" value="Unassembled WGS sequence"/>
</dbReference>